<organism evidence="3 4">
    <name type="scientific">Lymnaea stagnalis</name>
    <name type="common">Great pond snail</name>
    <name type="synonym">Helix stagnalis</name>
    <dbReference type="NCBI Taxonomy" id="6523"/>
    <lineage>
        <taxon>Eukaryota</taxon>
        <taxon>Metazoa</taxon>
        <taxon>Spiralia</taxon>
        <taxon>Lophotrochozoa</taxon>
        <taxon>Mollusca</taxon>
        <taxon>Gastropoda</taxon>
        <taxon>Heterobranchia</taxon>
        <taxon>Euthyneura</taxon>
        <taxon>Panpulmonata</taxon>
        <taxon>Hygrophila</taxon>
        <taxon>Lymnaeoidea</taxon>
        <taxon>Lymnaeidae</taxon>
        <taxon>Lymnaea</taxon>
    </lineage>
</organism>
<evidence type="ECO:0000313" key="4">
    <source>
        <dbReference type="Proteomes" id="UP001497497"/>
    </source>
</evidence>
<dbReference type="InterPro" id="IPR011989">
    <property type="entry name" value="ARM-like"/>
</dbReference>
<dbReference type="AlphaFoldDB" id="A0AAV2IHK9"/>
<dbReference type="PANTHER" id="PTHR13554">
    <property type="entry name" value="26S PROTEASOME NON-ATPASE REGULATORY SUBUNIT 5-RELATED"/>
    <property type="match status" value="1"/>
</dbReference>
<comment type="similarity">
    <text evidence="1">Belongs to the proteasome subunit S5B/HSM3 family.</text>
</comment>
<keyword evidence="4" id="KW-1185">Reference proteome</keyword>
<dbReference type="Gene3D" id="1.25.10.10">
    <property type="entry name" value="Leucine-rich Repeat Variant"/>
    <property type="match status" value="1"/>
</dbReference>
<gene>
    <name evidence="3" type="ORF">GSLYS_00019055001</name>
</gene>
<evidence type="ECO:0000313" key="3">
    <source>
        <dbReference type="EMBL" id="CAL1545585.1"/>
    </source>
</evidence>
<dbReference type="EMBL" id="CAXITT010000724">
    <property type="protein sequence ID" value="CAL1545585.1"/>
    <property type="molecule type" value="Genomic_DNA"/>
</dbReference>
<protein>
    <recommendedName>
        <fullName evidence="2">26S proteasome non-ATPase regulatory subunit 5</fullName>
    </recommendedName>
</protein>
<dbReference type="PANTHER" id="PTHR13554:SF10">
    <property type="entry name" value="26S PROTEASOME NON-ATPASE REGULATORY SUBUNIT 5"/>
    <property type="match status" value="1"/>
</dbReference>
<dbReference type="GO" id="GO:0043248">
    <property type="term" value="P:proteasome assembly"/>
    <property type="evidence" value="ECO:0007669"/>
    <property type="project" value="InterPro"/>
</dbReference>
<accession>A0AAV2IHK9</accession>
<evidence type="ECO:0000256" key="2">
    <source>
        <dbReference type="ARBA" id="ARBA00014933"/>
    </source>
</evidence>
<dbReference type="Pfam" id="PF10508">
    <property type="entry name" value="Proteasom_PSMB"/>
    <property type="match status" value="1"/>
</dbReference>
<dbReference type="SUPFAM" id="SSF48371">
    <property type="entry name" value="ARM repeat"/>
    <property type="match status" value="1"/>
</dbReference>
<evidence type="ECO:0000256" key="1">
    <source>
        <dbReference type="ARBA" id="ARBA00006823"/>
    </source>
</evidence>
<proteinExistence type="inferred from homology"/>
<comment type="caution">
    <text evidence="3">The sequence shown here is derived from an EMBL/GenBank/DDBJ whole genome shotgun (WGS) entry which is preliminary data.</text>
</comment>
<dbReference type="GO" id="GO:0005829">
    <property type="term" value="C:cytosol"/>
    <property type="evidence" value="ECO:0007669"/>
    <property type="project" value="TreeGrafter"/>
</dbReference>
<reference evidence="3 4" key="1">
    <citation type="submission" date="2024-04" db="EMBL/GenBank/DDBJ databases">
        <authorList>
            <consortium name="Genoscope - CEA"/>
            <person name="William W."/>
        </authorList>
    </citation>
    <scope>NUCLEOTIDE SEQUENCE [LARGE SCALE GENOMIC DNA]</scope>
</reference>
<name>A0AAV2IHK9_LYMST</name>
<sequence length="504" mass="56054">MEAEAAITSLVNQLQQISVGSKIQALDELKTAITALPLPDLRRILPNLSINNVFECLNTQDKQEQKVCCEVLDRMLTTLSPPTVVINFHSHLLRWLRLPDDSLKALCLPQISRLSKEVPSQLCQYEDLVEAVADQLTSDSPEVGPPAVTVLTNIGEDPLGLQVLFRDPILGKIVEAMQKNDITRFRIYQIATDLSKTSSAALNFSVAAGLLQELLREVQANDILVQLNAIELISDLAQSSHGLAFLDHQGIVGKLEEMMLGLNENPMMGLLLPGLIKFFGGLSKYHPKEVLSKFDHFVKMVLNNVDHGEPTLKGLSVDTIGFIASTPEGKLALDKIGNPVTECIHSMGNLIRTGPSELKARSLQAMSNIIYLEEENQTDELLNITQRWFSTSMSDPFNTVWSIAQQPFLDLRVPAFQLLHNLAALPWGQRLMNNVPGFKEYLLDRSTEHTKEGKDVKFELIKILAHSPTAPDIFGRPYHVKLTEYFNQGPFYVVAQSEVAMEGE</sequence>
<dbReference type="Proteomes" id="UP001497497">
    <property type="component" value="Unassembled WGS sequence"/>
</dbReference>
<dbReference type="InterPro" id="IPR016024">
    <property type="entry name" value="ARM-type_fold"/>
</dbReference>
<dbReference type="InterPro" id="IPR019538">
    <property type="entry name" value="PSMD5"/>
</dbReference>